<dbReference type="GO" id="GO:0000049">
    <property type="term" value="F:tRNA binding"/>
    <property type="evidence" value="ECO:0007669"/>
    <property type="project" value="TreeGrafter"/>
</dbReference>
<dbReference type="GO" id="GO:0005737">
    <property type="term" value="C:cytoplasm"/>
    <property type="evidence" value="ECO:0007669"/>
    <property type="project" value="UniProtKB-SubCell"/>
</dbReference>
<dbReference type="PANTHER" id="PTHR17490">
    <property type="entry name" value="SUA5"/>
    <property type="match status" value="1"/>
</dbReference>
<dbReference type="InterPro" id="IPR017945">
    <property type="entry name" value="DHBP_synth_RibB-like_a/b_dom"/>
</dbReference>
<evidence type="ECO:0000256" key="4">
    <source>
        <dbReference type="ARBA" id="ARBA00022490"/>
    </source>
</evidence>
<keyword evidence="5" id="KW-0808">Transferase</keyword>
<dbReference type="Gene3D" id="3.90.870.10">
    <property type="entry name" value="DHBP synthase"/>
    <property type="match status" value="1"/>
</dbReference>
<reference evidence="13 14" key="1">
    <citation type="submission" date="2016-08" db="EMBL/GenBank/DDBJ databases">
        <title>New Insights into Marine Group III Euryarchaeota, from dark to light.</title>
        <authorList>
            <person name="Haro-Moreno J.M."/>
            <person name="Rodriguez-Valera F."/>
            <person name="Lopez-Garcia P."/>
            <person name="Moreira D."/>
            <person name="Martin-Cuadrado A.B."/>
        </authorList>
    </citation>
    <scope>NUCLEOTIDE SEQUENCE [LARGE SCALE GENOMIC DNA]</scope>
    <source>
        <strain evidence="13">CG-Epi5</strain>
    </source>
</reference>
<evidence type="ECO:0000256" key="2">
    <source>
        <dbReference type="ARBA" id="ARBA00007663"/>
    </source>
</evidence>
<evidence type="ECO:0000256" key="10">
    <source>
        <dbReference type="ARBA" id="ARBA00029774"/>
    </source>
</evidence>
<keyword evidence="9" id="KW-0067">ATP-binding</keyword>
<comment type="catalytic activity">
    <reaction evidence="11">
        <text>L-threonine + hydrogencarbonate + ATP = L-threonylcarbamoyladenylate + diphosphate + H2O</text>
        <dbReference type="Rhea" id="RHEA:36407"/>
        <dbReference type="ChEBI" id="CHEBI:15377"/>
        <dbReference type="ChEBI" id="CHEBI:17544"/>
        <dbReference type="ChEBI" id="CHEBI:30616"/>
        <dbReference type="ChEBI" id="CHEBI:33019"/>
        <dbReference type="ChEBI" id="CHEBI:57926"/>
        <dbReference type="ChEBI" id="CHEBI:73682"/>
        <dbReference type="EC" id="2.7.7.87"/>
    </reaction>
</comment>
<accession>A0A1J5TNY6</accession>
<evidence type="ECO:0000256" key="8">
    <source>
        <dbReference type="ARBA" id="ARBA00022741"/>
    </source>
</evidence>
<gene>
    <name evidence="13" type="ORF">BEU02_00080</name>
</gene>
<dbReference type="NCBIfam" id="TIGR00057">
    <property type="entry name" value="L-threonylcarbamoyladenylate synthase"/>
    <property type="match status" value="1"/>
</dbReference>
<dbReference type="EC" id="2.7.7.87" evidence="3"/>
<evidence type="ECO:0000256" key="3">
    <source>
        <dbReference type="ARBA" id="ARBA00012584"/>
    </source>
</evidence>
<dbReference type="InterPro" id="IPR006070">
    <property type="entry name" value="Sua5-like_dom"/>
</dbReference>
<evidence type="ECO:0000256" key="7">
    <source>
        <dbReference type="ARBA" id="ARBA00022695"/>
    </source>
</evidence>
<dbReference type="GO" id="GO:0005524">
    <property type="term" value="F:ATP binding"/>
    <property type="evidence" value="ECO:0007669"/>
    <property type="project" value="UniProtKB-KW"/>
</dbReference>
<dbReference type="Pfam" id="PF01300">
    <property type="entry name" value="Sua5_yciO_yrdC"/>
    <property type="match status" value="1"/>
</dbReference>
<evidence type="ECO:0000256" key="9">
    <source>
        <dbReference type="ARBA" id="ARBA00022840"/>
    </source>
</evidence>
<dbReference type="InterPro" id="IPR050156">
    <property type="entry name" value="TC-AMP_synthase_SUA5"/>
</dbReference>
<evidence type="ECO:0000259" key="12">
    <source>
        <dbReference type="PROSITE" id="PS51163"/>
    </source>
</evidence>
<evidence type="ECO:0000256" key="1">
    <source>
        <dbReference type="ARBA" id="ARBA00004496"/>
    </source>
</evidence>
<dbReference type="GO" id="GO:0003725">
    <property type="term" value="F:double-stranded RNA binding"/>
    <property type="evidence" value="ECO:0007669"/>
    <property type="project" value="InterPro"/>
</dbReference>
<dbReference type="PANTHER" id="PTHR17490:SF16">
    <property type="entry name" value="THREONYLCARBAMOYL-AMP SYNTHASE"/>
    <property type="match status" value="1"/>
</dbReference>
<keyword evidence="7" id="KW-0548">Nucleotidyltransferase</keyword>
<protein>
    <recommendedName>
        <fullName evidence="10">L-threonylcarbamoyladenylate synthase</fullName>
        <ecNumber evidence="3">2.7.7.87</ecNumber>
    </recommendedName>
    <alternativeName>
        <fullName evidence="10">L-threonylcarbamoyladenylate synthase</fullName>
    </alternativeName>
</protein>
<dbReference type="EMBL" id="MIYW01000001">
    <property type="protein sequence ID" value="OIR22641.1"/>
    <property type="molecule type" value="Genomic_DNA"/>
</dbReference>
<comment type="similarity">
    <text evidence="2">Belongs to the SUA5 family.</text>
</comment>
<feature type="domain" description="YrdC-like" evidence="12">
    <location>
        <begin position="1"/>
        <end position="180"/>
    </location>
</feature>
<evidence type="ECO:0000313" key="13">
    <source>
        <dbReference type="EMBL" id="OIR22641.1"/>
    </source>
</evidence>
<evidence type="ECO:0000256" key="5">
    <source>
        <dbReference type="ARBA" id="ARBA00022679"/>
    </source>
</evidence>
<dbReference type="GO" id="GO:0006450">
    <property type="term" value="P:regulation of translational fidelity"/>
    <property type="evidence" value="ECO:0007669"/>
    <property type="project" value="TreeGrafter"/>
</dbReference>
<dbReference type="AlphaFoldDB" id="A0A1J5TNY6"/>
<comment type="caution">
    <text evidence="13">The sequence shown here is derived from an EMBL/GenBank/DDBJ whole genome shotgun (WGS) entry which is preliminary data.</text>
</comment>
<proteinExistence type="inferred from homology"/>
<dbReference type="SUPFAM" id="SSF55821">
    <property type="entry name" value="YrdC/RibB"/>
    <property type="match status" value="1"/>
</dbReference>
<name>A0A1J5TNY6_9ARCH</name>
<keyword evidence="6" id="KW-0819">tRNA processing</keyword>
<sequence length="191" mass="21248">MTSIREARNALRNGSLIIYPTDTVWGIGCDPFNQESVDILFKMKGKKENGVSILINDKRRITEFCLVKKRYVNLIEKLLPGPVTLILKSKITFAKGVTKKDNIAVRIPNNKTSISLVKENPIITTSANLHGKKIAPNIDEARKIFGNSCIYLDGEKPTGIESTIIDLTNNTPKIIRIGALYGDSLEDILEH</sequence>
<comment type="subcellular location">
    <subcellularLocation>
        <location evidence="1">Cytoplasm</location>
    </subcellularLocation>
</comment>
<evidence type="ECO:0000313" key="14">
    <source>
        <dbReference type="Proteomes" id="UP000183686"/>
    </source>
</evidence>
<keyword evidence="4" id="KW-0963">Cytoplasm</keyword>
<dbReference type="PROSITE" id="PS51163">
    <property type="entry name" value="YRDC"/>
    <property type="match status" value="1"/>
</dbReference>
<evidence type="ECO:0000256" key="11">
    <source>
        <dbReference type="ARBA" id="ARBA00048366"/>
    </source>
</evidence>
<evidence type="ECO:0000256" key="6">
    <source>
        <dbReference type="ARBA" id="ARBA00022694"/>
    </source>
</evidence>
<dbReference type="Proteomes" id="UP000183686">
    <property type="component" value="Unassembled WGS sequence"/>
</dbReference>
<keyword evidence="8" id="KW-0547">Nucleotide-binding</keyword>
<dbReference type="GO" id="GO:0008033">
    <property type="term" value="P:tRNA processing"/>
    <property type="evidence" value="ECO:0007669"/>
    <property type="project" value="UniProtKB-KW"/>
</dbReference>
<organism evidence="13 14">
    <name type="scientific">Marine Group III euryarchaeote CG-Epi5</name>
    <dbReference type="NCBI Taxonomy" id="1888999"/>
    <lineage>
        <taxon>Archaea</taxon>
        <taxon>Methanobacteriati</taxon>
        <taxon>Thermoplasmatota</taxon>
        <taxon>Thermoplasmata</taxon>
        <taxon>Candidatus Thermoprofundales</taxon>
    </lineage>
</organism>
<dbReference type="GO" id="GO:0061710">
    <property type="term" value="F:L-threonylcarbamoyladenylate synthase"/>
    <property type="evidence" value="ECO:0007669"/>
    <property type="project" value="UniProtKB-EC"/>
</dbReference>